<dbReference type="OrthoDB" id="2183231at2"/>
<dbReference type="EMBL" id="MIJZ01000016">
    <property type="protein sequence ID" value="OEG09478.1"/>
    <property type="molecule type" value="Genomic_DNA"/>
</dbReference>
<sequence>MKNKPLIIGTTLLVSSALFTHFETFYGEEATTPGKYKLTYEVDGKVETAVIEVKENQTELLLKDIVIKQNEKWSPLDNVVSLKDKAGEPLNINQVTIKNNVNTQETGVYFVKFSYKNYESIAKVSVNQFSRSKHKKRVMNHYSPSDSQTKIMLNDDLLQNEPTKPKGNLETSGGADLPGSSSFGNMLSFLSGSLLYGTRRV</sequence>
<evidence type="ECO:0000313" key="4">
    <source>
        <dbReference type="Proteomes" id="UP000094068"/>
    </source>
</evidence>
<evidence type="ECO:0000313" key="3">
    <source>
        <dbReference type="EMBL" id="OEG09478.1"/>
    </source>
</evidence>
<reference evidence="4" key="1">
    <citation type="submission" date="2016-09" db="EMBL/GenBank/DDBJ databases">
        <authorList>
            <person name="Gulvik C.A."/>
        </authorList>
    </citation>
    <scope>NUCLEOTIDE SEQUENCE [LARGE SCALE GENOMIC DNA]</scope>
    <source>
        <strain evidence="4">DSM 23328</strain>
    </source>
</reference>
<feature type="region of interest" description="Disordered" evidence="1">
    <location>
        <begin position="158"/>
        <end position="177"/>
    </location>
</feature>
<dbReference type="Gene3D" id="2.60.40.10">
    <property type="entry name" value="Immunoglobulins"/>
    <property type="match status" value="1"/>
</dbReference>
<dbReference type="Pfam" id="PF07523">
    <property type="entry name" value="Big_3"/>
    <property type="match status" value="1"/>
</dbReference>
<name>A0A1E5G9U4_9ENTE</name>
<proteinExistence type="predicted"/>
<feature type="domain" description="Ig-like" evidence="2">
    <location>
        <begin position="71"/>
        <end position="126"/>
    </location>
</feature>
<dbReference type="InterPro" id="IPR022038">
    <property type="entry name" value="Ig-like_bact"/>
</dbReference>
<dbReference type="AlphaFoldDB" id="A0A1E5G9U4"/>
<protein>
    <recommendedName>
        <fullName evidence="2">Ig-like domain-containing protein</fullName>
    </recommendedName>
</protein>
<evidence type="ECO:0000259" key="2">
    <source>
        <dbReference type="Pfam" id="PF07523"/>
    </source>
</evidence>
<keyword evidence="4" id="KW-1185">Reference proteome</keyword>
<dbReference type="RefSeq" id="WP_069647156.1">
    <property type="nucleotide sequence ID" value="NZ_MIJZ01000016.1"/>
</dbReference>
<organism evidence="3 4">
    <name type="scientific">Enterococcus ureasiticus</name>
    <dbReference type="NCBI Taxonomy" id="903984"/>
    <lineage>
        <taxon>Bacteria</taxon>
        <taxon>Bacillati</taxon>
        <taxon>Bacillota</taxon>
        <taxon>Bacilli</taxon>
        <taxon>Lactobacillales</taxon>
        <taxon>Enterococcaceae</taxon>
        <taxon>Enterococcus</taxon>
    </lineage>
</organism>
<dbReference type="STRING" id="903984.BCR21_14080"/>
<accession>A0A1E5G9U4</accession>
<dbReference type="InterPro" id="IPR013783">
    <property type="entry name" value="Ig-like_fold"/>
</dbReference>
<evidence type="ECO:0000256" key="1">
    <source>
        <dbReference type="SAM" id="MobiDB-lite"/>
    </source>
</evidence>
<gene>
    <name evidence="3" type="ORF">BCR21_14080</name>
</gene>
<dbReference type="Proteomes" id="UP000094068">
    <property type="component" value="Unassembled WGS sequence"/>
</dbReference>
<comment type="caution">
    <text evidence="3">The sequence shown here is derived from an EMBL/GenBank/DDBJ whole genome shotgun (WGS) entry which is preliminary data.</text>
</comment>